<protein>
    <submittedName>
        <fullName evidence="2">Virulence associated lipoprotein</fullName>
    </submittedName>
</protein>
<dbReference type="InterPro" id="IPR008421">
    <property type="entry name" value="Borrelia_lipoprotein_PFam54/60"/>
</dbReference>
<dbReference type="Gene3D" id="1.10.3160.10">
    <property type="entry name" value="Bbcrasp-1"/>
    <property type="match status" value="1"/>
</dbReference>
<feature type="compositionally biased region" description="Polar residues" evidence="1">
    <location>
        <begin position="24"/>
        <end position="49"/>
    </location>
</feature>
<dbReference type="Pfam" id="PF05714">
    <property type="entry name" value="PFam54_60"/>
    <property type="match status" value="1"/>
</dbReference>
<sequence length="262" mass="30219">MKYYIIAGLFVFLFLACNPNSNTNQKDIGYPSNKQGLKSKTETNSNQKVNSNKKESTNKKTETTIFDDLRNLIEKAHTDSEKYKKKLEEEPENQYGLLEGFKLIFWSGSKETNIKASDDNQISKKYRKNIYSTLAIDDNKLKNFSKMLTTSSQMLGVFSVLNNLGDIFEEVIVSLYSKKETLKKLGIPNLDKLKNLFEKLLSIKTTVSETMQQLLLDYQNNKNSINTDINKLNSHAKTIYNQMKVKKEKAYELQKEIFSINK</sequence>
<proteinExistence type="predicted"/>
<keyword evidence="2" id="KW-0449">Lipoprotein</keyword>
<feature type="region of interest" description="Disordered" evidence="1">
    <location>
        <begin position="24"/>
        <end position="60"/>
    </location>
</feature>
<reference evidence="2" key="1">
    <citation type="submission" date="2023-07" db="EMBL/GenBank/DDBJ databases">
        <title>Genome sequencing of multiple Borrelia sensu lato isolates.</title>
        <authorList>
            <person name="Mongodin E.F."/>
            <person name="Rudenko N."/>
            <person name="Fraser C.M."/>
            <person name="Schutzer S."/>
            <person name="Luft B."/>
            <person name="Morgan R."/>
            <person name="Chastens S."/>
            <person name="Qiu W."/>
        </authorList>
    </citation>
    <scope>NUCLEOTIDE SEQUENCE [LARGE SCALE GENOMIC DNA]</scope>
    <source>
        <strain evidence="2">21038</strain>
    </source>
</reference>
<name>A0ABZ0CG89_BORAD</name>
<dbReference type="Proteomes" id="UP001305787">
    <property type="component" value="Plasmid lp17"/>
</dbReference>
<geneLocation type="plasmid" evidence="2 3">
    <name>lp17</name>
</geneLocation>
<keyword evidence="2" id="KW-0614">Plasmid</keyword>
<evidence type="ECO:0000313" key="3">
    <source>
        <dbReference type="Proteomes" id="UP001305787"/>
    </source>
</evidence>
<accession>A0ABZ0CG89</accession>
<organism evidence="2 3">
    <name type="scientific">Borrelia andersonii</name>
    <name type="common">Borreliella andersonii</name>
    <dbReference type="NCBI Taxonomy" id="42109"/>
    <lineage>
        <taxon>Bacteria</taxon>
        <taxon>Pseudomonadati</taxon>
        <taxon>Spirochaetota</taxon>
        <taxon>Spirochaetia</taxon>
        <taxon>Spirochaetales</taxon>
        <taxon>Borreliaceae</taxon>
        <taxon>Borreliella</taxon>
    </lineage>
</organism>
<evidence type="ECO:0000256" key="1">
    <source>
        <dbReference type="SAM" id="MobiDB-lite"/>
    </source>
</evidence>
<keyword evidence="3" id="KW-1185">Reference proteome</keyword>
<dbReference type="PROSITE" id="PS51257">
    <property type="entry name" value="PROKAR_LIPOPROTEIN"/>
    <property type="match status" value="1"/>
</dbReference>
<dbReference type="RefSeq" id="WP_316255686.1">
    <property type="nucleotide sequence ID" value="NZ_CP132459.1"/>
</dbReference>
<gene>
    <name evidence="2" type="ORF">QIA45_04410</name>
</gene>
<dbReference type="EMBL" id="CP132459">
    <property type="protein sequence ID" value="WNY66328.1"/>
    <property type="molecule type" value="Genomic_DNA"/>
</dbReference>
<evidence type="ECO:0000313" key="2">
    <source>
        <dbReference type="EMBL" id="WNY66328.1"/>
    </source>
</evidence>